<comment type="function">
    <text evidence="8">Sodium-phosphate symporter.</text>
</comment>
<feature type="compositionally biased region" description="Polar residues" evidence="9">
    <location>
        <begin position="265"/>
        <end position="286"/>
    </location>
</feature>
<comment type="subcellular location">
    <subcellularLocation>
        <location evidence="1 8">Membrane</location>
        <topology evidence="1 8">Multi-pass membrane protein</topology>
    </subcellularLocation>
</comment>
<feature type="transmembrane region" description="Helical" evidence="8">
    <location>
        <begin position="179"/>
        <end position="202"/>
    </location>
</feature>
<feature type="transmembrane region" description="Helical" evidence="8">
    <location>
        <begin position="495"/>
        <end position="510"/>
    </location>
</feature>
<dbReference type="Proteomes" id="UP001151699">
    <property type="component" value="Chromosome C"/>
</dbReference>
<feature type="transmembrane region" description="Helical" evidence="8">
    <location>
        <begin position="147"/>
        <end position="167"/>
    </location>
</feature>
<keyword evidence="3 8" id="KW-0813">Transport</keyword>
<sequence>MFDPYSMFTLGIVIVGFIIAFVLAFGIGANDVANSFGTSVGSGVLTIRQACLLATFCEIAGSVLIGYKVSNTMRKGILEVSLYKGDETTLMLGNLTILAGSAVWLLFATYKKLPISGTHSIVGSTMGFTILARGWKGVNWRVLGRVFASWIISPLLSGFISTVLYVCVRQFILRRDEPLKAGFFALPLFYSVTVFVNIFSIVHDGPELLYMNNIPLWLVFAISIGFGALAGILVRLFVVPWQKRKILGHSQVKKPVKFSIEGSRDSTPSGSPKKNRRPTSLVTEGQPLPSITETTELVSFRDAVPPHANDRNLTKNLDFCDFSTLSPMPNGKNYKIDPKIIEKAEHLLGKTSLDNTDLTITSLNYIDEQQNGVTVKGHFDRQQSYRSPVGSMGQRDVRMSPNLNGDVTIPITDLPELPNKVHVETNPDLCNANSAGSLDNMIPGTLSPISSKVPLIDAQVKATQKDEPEDVAQLFSFLQILTASFGSFAHGGNDVSNAIGPLIAIFMIYMEGSVMQESETPIWILFFGGVGISIGLWLWGRRVIETIGNDLTKITPSTGFTIEIGAAMTVLLASKIGLPISTTHCKVGSVVIVGYVGARKNTPEEKAAGIQQESPVDWKLFRSILWAWLVTVPAAAVLSAMFMAILQLVL</sequence>
<evidence type="ECO:0000313" key="11">
    <source>
        <dbReference type="Proteomes" id="UP001151699"/>
    </source>
</evidence>
<dbReference type="InterPro" id="IPR001204">
    <property type="entry name" value="Phos_transporter"/>
</dbReference>
<evidence type="ECO:0000256" key="8">
    <source>
        <dbReference type="RuleBase" id="RU363058"/>
    </source>
</evidence>
<evidence type="ECO:0000256" key="4">
    <source>
        <dbReference type="ARBA" id="ARBA00022592"/>
    </source>
</evidence>
<evidence type="ECO:0000256" key="1">
    <source>
        <dbReference type="ARBA" id="ARBA00004141"/>
    </source>
</evidence>
<dbReference type="OrthoDB" id="260807at2759"/>
<dbReference type="GO" id="GO:0035435">
    <property type="term" value="P:phosphate ion transmembrane transport"/>
    <property type="evidence" value="ECO:0007669"/>
    <property type="project" value="TreeGrafter"/>
</dbReference>
<dbReference type="GO" id="GO:0005315">
    <property type="term" value="F:phosphate transmembrane transporter activity"/>
    <property type="evidence" value="ECO:0007669"/>
    <property type="project" value="InterPro"/>
</dbReference>
<comment type="similarity">
    <text evidence="2 8">Belongs to the inorganic phosphate transporter (PiT) (TC 2.A.20) family.</text>
</comment>
<evidence type="ECO:0000256" key="7">
    <source>
        <dbReference type="ARBA" id="ARBA00023136"/>
    </source>
</evidence>
<feature type="transmembrane region" description="Helical" evidence="8">
    <location>
        <begin position="625"/>
        <end position="649"/>
    </location>
</feature>
<evidence type="ECO:0000256" key="9">
    <source>
        <dbReference type="SAM" id="MobiDB-lite"/>
    </source>
</evidence>
<evidence type="ECO:0000256" key="2">
    <source>
        <dbReference type="ARBA" id="ARBA00009916"/>
    </source>
</evidence>
<comment type="caution">
    <text evidence="10">The sequence shown here is derived from an EMBL/GenBank/DDBJ whole genome shotgun (WGS) entry which is preliminary data.</text>
</comment>
<feature type="transmembrane region" description="Helical" evidence="8">
    <location>
        <begin position="7"/>
        <end position="27"/>
    </location>
</feature>
<feature type="transmembrane region" description="Helical" evidence="8">
    <location>
        <begin position="214"/>
        <end position="238"/>
    </location>
</feature>
<proteinExistence type="inferred from homology"/>
<dbReference type="Pfam" id="PF01384">
    <property type="entry name" value="PHO4"/>
    <property type="match status" value="1"/>
</dbReference>
<keyword evidence="4 8" id="KW-0592">Phosphate transport</keyword>
<dbReference type="PANTHER" id="PTHR11101:SF80">
    <property type="entry name" value="PHOSPHATE TRANSPORTER"/>
    <property type="match status" value="1"/>
</dbReference>
<evidence type="ECO:0000256" key="5">
    <source>
        <dbReference type="ARBA" id="ARBA00022692"/>
    </source>
</evidence>
<reference evidence="10" key="1">
    <citation type="submission" date="2022-07" db="EMBL/GenBank/DDBJ databases">
        <authorList>
            <person name="Trinca V."/>
            <person name="Uliana J.V.C."/>
            <person name="Torres T.T."/>
            <person name="Ward R.J."/>
            <person name="Monesi N."/>
        </authorList>
    </citation>
    <scope>NUCLEOTIDE SEQUENCE</scope>
    <source>
        <strain evidence="10">HSMRA1968</strain>
        <tissue evidence="10">Whole embryos</tissue>
    </source>
</reference>
<keyword evidence="7 8" id="KW-0472">Membrane</keyword>
<feature type="region of interest" description="Disordered" evidence="9">
    <location>
        <begin position="260"/>
        <end position="286"/>
    </location>
</feature>
<organism evidence="10 11">
    <name type="scientific">Pseudolycoriella hygida</name>
    <dbReference type="NCBI Taxonomy" id="35572"/>
    <lineage>
        <taxon>Eukaryota</taxon>
        <taxon>Metazoa</taxon>
        <taxon>Ecdysozoa</taxon>
        <taxon>Arthropoda</taxon>
        <taxon>Hexapoda</taxon>
        <taxon>Insecta</taxon>
        <taxon>Pterygota</taxon>
        <taxon>Neoptera</taxon>
        <taxon>Endopterygota</taxon>
        <taxon>Diptera</taxon>
        <taxon>Nematocera</taxon>
        <taxon>Sciaroidea</taxon>
        <taxon>Sciaridae</taxon>
        <taxon>Pseudolycoriella</taxon>
    </lineage>
</organism>
<name>A0A9Q0RX84_9DIPT</name>
<evidence type="ECO:0000256" key="3">
    <source>
        <dbReference type="ARBA" id="ARBA00022448"/>
    </source>
</evidence>
<keyword evidence="5 8" id="KW-0812">Transmembrane</keyword>
<keyword evidence="6 8" id="KW-1133">Transmembrane helix</keyword>
<feature type="transmembrane region" description="Helical" evidence="8">
    <location>
        <begin position="47"/>
        <end position="67"/>
    </location>
</feature>
<feature type="transmembrane region" description="Helical" evidence="8">
    <location>
        <begin position="522"/>
        <end position="540"/>
    </location>
</feature>
<feature type="transmembrane region" description="Helical" evidence="8">
    <location>
        <begin position="88"/>
        <end position="107"/>
    </location>
</feature>
<dbReference type="GO" id="GO:0016020">
    <property type="term" value="C:membrane"/>
    <property type="evidence" value="ECO:0007669"/>
    <property type="project" value="UniProtKB-SubCell"/>
</dbReference>
<evidence type="ECO:0000313" key="10">
    <source>
        <dbReference type="EMBL" id="KAJ6635638.1"/>
    </source>
</evidence>
<keyword evidence="11" id="KW-1185">Reference proteome</keyword>
<dbReference type="PANTHER" id="PTHR11101">
    <property type="entry name" value="PHOSPHATE TRANSPORTER"/>
    <property type="match status" value="1"/>
</dbReference>
<evidence type="ECO:0000256" key="6">
    <source>
        <dbReference type="ARBA" id="ARBA00022989"/>
    </source>
</evidence>
<protein>
    <recommendedName>
        <fullName evidence="8">Phosphate transporter</fullName>
    </recommendedName>
</protein>
<accession>A0A9Q0RX84</accession>
<gene>
    <name evidence="10" type="primary">Slc20a2</name>
    <name evidence="10" type="ORF">Bhyg_14224</name>
</gene>
<dbReference type="AlphaFoldDB" id="A0A9Q0RX84"/>
<dbReference type="EMBL" id="WJQU01000004">
    <property type="protein sequence ID" value="KAJ6635638.1"/>
    <property type="molecule type" value="Genomic_DNA"/>
</dbReference>